<sequence>MMILQSINFYISIACSKTICKRFLKIKTKENRNRFCYDLASVSYRKRFCQKIVNPLEKSS</sequence>
<organism evidence="1 2">
    <name type="scientific">Streptococcus mitis</name>
    <dbReference type="NCBI Taxonomy" id="28037"/>
    <lineage>
        <taxon>Bacteria</taxon>
        <taxon>Bacillati</taxon>
        <taxon>Bacillota</taxon>
        <taxon>Bacilli</taxon>
        <taxon>Lactobacillales</taxon>
        <taxon>Streptococcaceae</taxon>
        <taxon>Streptococcus</taxon>
        <taxon>Streptococcus mitis group</taxon>
    </lineage>
</organism>
<dbReference type="PATRIC" id="fig|28037.231.peg.92"/>
<gene>
    <name evidence="1" type="ORF">HMPREF3228_00092</name>
</gene>
<comment type="caution">
    <text evidence="1">The sequence shown here is derived from an EMBL/GenBank/DDBJ whole genome shotgun (WGS) entry which is preliminary data.</text>
</comment>
<proteinExistence type="predicted"/>
<dbReference type="EMBL" id="LRQR01000005">
    <property type="protein sequence ID" value="KXA63085.1"/>
    <property type="molecule type" value="Genomic_DNA"/>
</dbReference>
<name>A0A133S3K4_STRMT</name>
<dbReference type="AlphaFoldDB" id="A0A133S3K4"/>
<protein>
    <submittedName>
        <fullName evidence="1">Uncharacterized protein</fullName>
    </submittedName>
</protein>
<accession>A0A133S3K4</accession>
<evidence type="ECO:0000313" key="1">
    <source>
        <dbReference type="EMBL" id="KXA63085.1"/>
    </source>
</evidence>
<evidence type="ECO:0000313" key="2">
    <source>
        <dbReference type="Proteomes" id="UP000070065"/>
    </source>
</evidence>
<reference evidence="1 2" key="1">
    <citation type="submission" date="2016-01" db="EMBL/GenBank/DDBJ databases">
        <authorList>
            <person name="Oliw E.H."/>
        </authorList>
    </citation>
    <scope>NUCLEOTIDE SEQUENCE [LARGE SCALE GENOMIC DNA]</scope>
    <source>
        <strain evidence="1 2">CMW7705B</strain>
    </source>
</reference>
<dbReference type="Proteomes" id="UP000070065">
    <property type="component" value="Unassembled WGS sequence"/>
</dbReference>